<dbReference type="RefSeq" id="XP_066827312.1">
    <property type="nucleotide sequence ID" value="XM_066973883.1"/>
</dbReference>
<dbReference type="Pfam" id="PF00410">
    <property type="entry name" value="Ribosomal_S8"/>
    <property type="match status" value="1"/>
</dbReference>
<organism evidence="4 5">
    <name type="scientific">Lodderomyces beijingensis</name>
    <dbReference type="NCBI Taxonomy" id="1775926"/>
    <lineage>
        <taxon>Eukaryota</taxon>
        <taxon>Fungi</taxon>
        <taxon>Dikarya</taxon>
        <taxon>Ascomycota</taxon>
        <taxon>Saccharomycotina</taxon>
        <taxon>Pichiomycetes</taxon>
        <taxon>Debaryomycetaceae</taxon>
        <taxon>Candida/Lodderomyces clade</taxon>
        <taxon>Lodderomyces</taxon>
    </lineage>
</organism>
<gene>
    <name evidence="4" type="ORF">LODBEIA_P03740</name>
</gene>
<comment type="similarity">
    <text evidence="1">Belongs to the universal ribosomal protein uS8 family.</text>
</comment>
<evidence type="ECO:0000313" key="5">
    <source>
        <dbReference type="Proteomes" id="UP001497383"/>
    </source>
</evidence>
<keyword evidence="3" id="KW-0687">Ribonucleoprotein</keyword>
<keyword evidence="2" id="KW-0689">Ribosomal protein</keyword>
<evidence type="ECO:0000313" key="4">
    <source>
        <dbReference type="EMBL" id="CAK9435647.1"/>
    </source>
</evidence>
<dbReference type="Gene3D" id="3.30.1370.30">
    <property type="match status" value="1"/>
</dbReference>
<reference evidence="4 5" key="1">
    <citation type="submission" date="2024-03" db="EMBL/GenBank/DDBJ databases">
        <authorList>
            <person name="Brejova B."/>
        </authorList>
    </citation>
    <scope>NUCLEOTIDE SEQUENCE [LARGE SCALE GENOMIC DNA]</scope>
    <source>
        <strain evidence="4 5">CBS 14171</strain>
    </source>
</reference>
<evidence type="ECO:0008006" key="6">
    <source>
        <dbReference type="Google" id="ProtNLM"/>
    </source>
</evidence>
<dbReference type="Proteomes" id="UP001497383">
    <property type="component" value="Chromosome 1"/>
</dbReference>
<name>A0ABP0ZII8_9ASCO</name>
<dbReference type="EMBL" id="OZ022405">
    <property type="protein sequence ID" value="CAK9435647.1"/>
    <property type="molecule type" value="Genomic_DNA"/>
</dbReference>
<dbReference type="SUPFAM" id="SSF56047">
    <property type="entry name" value="Ribosomal protein S8"/>
    <property type="match status" value="1"/>
</dbReference>
<dbReference type="GeneID" id="92205570"/>
<evidence type="ECO:0000256" key="3">
    <source>
        <dbReference type="ARBA" id="ARBA00023274"/>
    </source>
</evidence>
<keyword evidence="5" id="KW-1185">Reference proteome</keyword>
<dbReference type="InterPro" id="IPR000630">
    <property type="entry name" value="Ribosomal_uS8"/>
</dbReference>
<sequence>MKQASLVTLSHLLAHMKNCINITLAKTSVPYNRTNLQALLQLYNQGFVSGIQRGSTSGPDLVPTEATPENISTRRLWVDIKYRNNASVISGLSMVSKPSKKVELSVDDIRLLAAGLRVRRVDPIQPAECLFIENNGELFEVAEAAKRGLSGRALFRVK</sequence>
<protein>
    <recommendedName>
        <fullName evidence="6">Ribosomal protein S8</fullName>
    </recommendedName>
</protein>
<dbReference type="InterPro" id="IPR035987">
    <property type="entry name" value="Ribosomal_uS8_sf"/>
</dbReference>
<proteinExistence type="inferred from homology"/>
<evidence type="ECO:0000256" key="2">
    <source>
        <dbReference type="ARBA" id="ARBA00022980"/>
    </source>
</evidence>
<accession>A0ABP0ZII8</accession>
<evidence type="ECO:0000256" key="1">
    <source>
        <dbReference type="ARBA" id="ARBA00006471"/>
    </source>
</evidence>